<evidence type="ECO:0000313" key="2">
    <source>
        <dbReference type="Proteomes" id="UP000762676"/>
    </source>
</evidence>
<comment type="caution">
    <text evidence="1">The sequence shown here is derived from an EMBL/GenBank/DDBJ whole genome shotgun (WGS) entry which is preliminary data.</text>
</comment>
<accession>A0AAV4F3N3</accession>
<dbReference type="EMBL" id="BMAT01011171">
    <property type="protein sequence ID" value="GFR67958.1"/>
    <property type="molecule type" value="Genomic_DNA"/>
</dbReference>
<name>A0AAV4F3N3_9GAST</name>
<proteinExistence type="predicted"/>
<keyword evidence="2" id="KW-1185">Reference proteome</keyword>
<protein>
    <submittedName>
        <fullName evidence="1">Tigger transposable element-derived protein 2</fullName>
    </submittedName>
</protein>
<evidence type="ECO:0000313" key="1">
    <source>
        <dbReference type="EMBL" id="GFR67958.1"/>
    </source>
</evidence>
<dbReference type="AlphaFoldDB" id="A0AAV4F3N3"/>
<reference evidence="1 2" key="1">
    <citation type="journal article" date="2021" name="Elife">
        <title>Chloroplast acquisition without the gene transfer in kleptoplastic sea slugs, Plakobranchus ocellatus.</title>
        <authorList>
            <person name="Maeda T."/>
            <person name="Takahashi S."/>
            <person name="Yoshida T."/>
            <person name="Shimamura S."/>
            <person name="Takaki Y."/>
            <person name="Nagai Y."/>
            <person name="Toyoda A."/>
            <person name="Suzuki Y."/>
            <person name="Arimoto A."/>
            <person name="Ishii H."/>
            <person name="Satoh N."/>
            <person name="Nishiyama T."/>
            <person name="Hasebe M."/>
            <person name="Maruyama T."/>
            <person name="Minagawa J."/>
            <person name="Obokata J."/>
            <person name="Shigenobu S."/>
        </authorList>
    </citation>
    <scope>NUCLEOTIDE SEQUENCE [LARGE SCALE GENOMIC DNA]</scope>
</reference>
<sequence>MTVKRILDREGGDISFIKDNLPGLEWARGFIARHKQDINQRLCQNISRKRAAISQDVVKNYFEELSKSVQDVPATHIINYLPGLPANSTHLLQPLDVAFFGPMKAKWRTILTDYKLSKAKNAATIPKDTFPRLLKRFMEEMPNQMDNLKASFQKCGIFPLDITPVLSRLPKENPENESCISDSFTDHLKELRCEITQETSKRGRRSRLNVVPGRSIAPESADTEPLKAMLCIEA</sequence>
<dbReference type="Proteomes" id="UP000762676">
    <property type="component" value="Unassembled WGS sequence"/>
</dbReference>
<organism evidence="1 2">
    <name type="scientific">Elysia marginata</name>
    <dbReference type="NCBI Taxonomy" id="1093978"/>
    <lineage>
        <taxon>Eukaryota</taxon>
        <taxon>Metazoa</taxon>
        <taxon>Spiralia</taxon>
        <taxon>Lophotrochozoa</taxon>
        <taxon>Mollusca</taxon>
        <taxon>Gastropoda</taxon>
        <taxon>Heterobranchia</taxon>
        <taxon>Euthyneura</taxon>
        <taxon>Panpulmonata</taxon>
        <taxon>Sacoglossa</taxon>
        <taxon>Placobranchoidea</taxon>
        <taxon>Plakobranchidae</taxon>
        <taxon>Elysia</taxon>
    </lineage>
</organism>
<gene>
    <name evidence="1" type="ORF">ElyMa_005596400</name>
</gene>